<accession>A0A819MH74</accession>
<evidence type="ECO:0000313" key="2">
    <source>
        <dbReference type="EMBL" id="CAF3980123.1"/>
    </source>
</evidence>
<dbReference type="Proteomes" id="UP000663836">
    <property type="component" value="Unassembled WGS sequence"/>
</dbReference>
<dbReference type="InterPro" id="IPR001810">
    <property type="entry name" value="F-box_dom"/>
</dbReference>
<evidence type="ECO:0000259" key="1">
    <source>
        <dbReference type="PROSITE" id="PS50181"/>
    </source>
</evidence>
<sequence>MNNGINILDLPDEILLIICNKMNMVDVLYSLVDVNQRFDRLVVDPLTIRNLNMTSRTIESMYDQTFSIDDEVLSKICEKILCRIDHQVNRLTVEQYSIKRILLAANYPQLYSLSLINFEAKILSEYLTGDSILCELVSKQITHLNIDIKDANEELSTTTSNIFILILSLCKKLFHLNFGDLFFERKHWNRFSCLPVTSYPSSTLTKLQINVSTFTECLFLLDTHLECLSTLIIHVNVIYYPIQDVYNTKKLPKLKHLSFIARTYTYYHDIHTLVFPLIRRMINLEELKLYLLIKIFDSNFIDGTQLYDQLLFHMTKLNEFTFSIQTLVYRCKTNISLSSNEDIQRSFDGREYQQVGSYVDINSHIIEAKCHIYSLPYGFEYLPEINNSFPGGMFHTVRYLIMIDGHSFEHKFFQLISDDLPFLEMLDVHNSKPQKDKQYSSTRLITFSYLKLLNLKSAHVDYAEQFLFTKMTHLPRLLNLCISYESLTMITKNFTINTKCFNFNKLKDLDLDGSFPRPENFHQYFPLL</sequence>
<name>A0A819MH74_9BILA</name>
<comment type="caution">
    <text evidence="2">The sequence shown here is derived from an EMBL/GenBank/DDBJ whole genome shotgun (WGS) entry which is preliminary data.</text>
</comment>
<dbReference type="AlphaFoldDB" id="A0A819MH74"/>
<proteinExistence type="predicted"/>
<feature type="domain" description="F-box" evidence="1">
    <location>
        <begin position="4"/>
        <end position="51"/>
    </location>
</feature>
<protein>
    <recommendedName>
        <fullName evidence="1">F-box domain-containing protein</fullName>
    </recommendedName>
</protein>
<dbReference type="PROSITE" id="PS50181">
    <property type="entry name" value="FBOX"/>
    <property type="match status" value="1"/>
</dbReference>
<evidence type="ECO:0000313" key="3">
    <source>
        <dbReference type="Proteomes" id="UP000663836"/>
    </source>
</evidence>
<dbReference type="EMBL" id="CAJOBD010004095">
    <property type="protein sequence ID" value="CAF3980123.1"/>
    <property type="molecule type" value="Genomic_DNA"/>
</dbReference>
<organism evidence="2 3">
    <name type="scientific">Rotaria sordida</name>
    <dbReference type="NCBI Taxonomy" id="392033"/>
    <lineage>
        <taxon>Eukaryota</taxon>
        <taxon>Metazoa</taxon>
        <taxon>Spiralia</taxon>
        <taxon>Gnathifera</taxon>
        <taxon>Rotifera</taxon>
        <taxon>Eurotatoria</taxon>
        <taxon>Bdelloidea</taxon>
        <taxon>Philodinida</taxon>
        <taxon>Philodinidae</taxon>
        <taxon>Rotaria</taxon>
    </lineage>
</organism>
<gene>
    <name evidence="2" type="ORF">JBS370_LOCUS25133</name>
</gene>
<reference evidence="2" key="1">
    <citation type="submission" date="2021-02" db="EMBL/GenBank/DDBJ databases">
        <authorList>
            <person name="Nowell W R."/>
        </authorList>
    </citation>
    <scope>NUCLEOTIDE SEQUENCE</scope>
</reference>